<dbReference type="PANTHER" id="PTHR43330:SF27">
    <property type="entry name" value="METHIONINE AMINOPEPTIDASE"/>
    <property type="match status" value="1"/>
</dbReference>
<comment type="similarity">
    <text evidence="6">Belongs to the peptidase M24A family. Methionine aminopeptidase type 1 subfamily.</text>
</comment>
<keyword evidence="4 6" id="KW-0479">Metal-binding</keyword>
<feature type="binding site" evidence="6">
    <location>
        <position position="105"/>
    </location>
    <ligand>
        <name>a divalent metal cation</name>
        <dbReference type="ChEBI" id="CHEBI:60240"/>
        <label>1</label>
    </ligand>
</feature>
<feature type="binding site" evidence="6">
    <location>
        <position position="77"/>
    </location>
    <ligand>
        <name>substrate</name>
    </ligand>
</feature>
<evidence type="ECO:0000259" key="8">
    <source>
        <dbReference type="Pfam" id="PF00557"/>
    </source>
</evidence>
<dbReference type="NCBIfam" id="TIGR00500">
    <property type="entry name" value="met_pdase_I"/>
    <property type="match status" value="1"/>
</dbReference>
<evidence type="ECO:0000313" key="9">
    <source>
        <dbReference type="EMBL" id="MBT1073368.1"/>
    </source>
</evidence>
<evidence type="ECO:0000256" key="2">
    <source>
        <dbReference type="ARBA" id="ARBA00022438"/>
    </source>
</evidence>
<feature type="binding site" evidence="6">
    <location>
        <position position="201"/>
    </location>
    <ligand>
        <name>a divalent metal cation</name>
        <dbReference type="ChEBI" id="CHEBI:60240"/>
        <label>2</label>
        <note>catalytic</note>
    </ligand>
</feature>
<name>A0ABS5UCD8_9BACT</name>
<keyword evidence="10" id="KW-1185">Reference proteome</keyword>
<comment type="subunit">
    <text evidence="6">Monomer.</text>
</comment>
<feature type="domain" description="Peptidase M24" evidence="8">
    <location>
        <begin position="11"/>
        <end position="239"/>
    </location>
</feature>
<dbReference type="SUPFAM" id="SSF55920">
    <property type="entry name" value="Creatinase/aminopeptidase"/>
    <property type="match status" value="1"/>
</dbReference>
<reference evidence="9 10" key="1">
    <citation type="submission" date="2021-05" db="EMBL/GenBank/DDBJ databases">
        <title>The draft genome of Geobacter chapellei DSM 13688.</title>
        <authorList>
            <person name="Xu Z."/>
            <person name="Masuda Y."/>
            <person name="Itoh H."/>
            <person name="Senoo K."/>
        </authorList>
    </citation>
    <scope>NUCLEOTIDE SEQUENCE [LARGE SCALE GENOMIC DNA]</scope>
    <source>
        <strain evidence="9 10">DSM 13688</strain>
    </source>
</reference>
<proteinExistence type="inferred from homology"/>
<comment type="function">
    <text evidence="1 6">Removes the N-terminal methionine from nascent proteins. The N-terminal methionine is often cleaved when the second residue in the primary sequence is small and uncharged (Met-Ala-, Cys, Gly, Pro, Ser, Thr, or Val). Requires deformylation of the N(alpha)-formylated initiator methionine before it can be hydrolyzed.</text>
</comment>
<dbReference type="InterPro" id="IPR036005">
    <property type="entry name" value="Creatinase/aminopeptidase-like"/>
</dbReference>
<dbReference type="Pfam" id="PF00557">
    <property type="entry name" value="Peptidase_M24"/>
    <property type="match status" value="1"/>
</dbReference>
<dbReference type="InterPro" id="IPR000994">
    <property type="entry name" value="Pept_M24"/>
</dbReference>
<protein>
    <recommendedName>
        <fullName evidence="6 7">Methionine aminopeptidase</fullName>
        <shortName evidence="6">MAP</shortName>
        <shortName evidence="6">MetAP</shortName>
        <ecNumber evidence="6 7">3.4.11.18</ecNumber>
    </recommendedName>
    <alternativeName>
        <fullName evidence="6">Peptidase M</fullName>
    </alternativeName>
</protein>
<evidence type="ECO:0000256" key="6">
    <source>
        <dbReference type="HAMAP-Rule" id="MF_01974"/>
    </source>
</evidence>
<keyword evidence="3 6" id="KW-0645">Protease</keyword>
<dbReference type="EC" id="3.4.11.18" evidence="6 7"/>
<feature type="binding site" evidence="6">
    <location>
        <position position="168"/>
    </location>
    <ligand>
        <name>a divalent metal cation</name>
        <dbReference type="ChEBI" id="CHEBI:60240"/>
        <label>2</label>
        <note>catalytic</note>
    </ligand>
</feature>
<sequence>MIILKSSREIERMRVSCRIVAEVLAFLKEQVLPGITTNDLDALAAHAAKKHKAKAAFKGYMSYPSSLCCSPNEQVVHGIPNSTPLKNGDILSLDFGILYDDFYGDAAITVPVGVVNESVQSLLKVTEESLHQGIMKAIPGARLSDISFAIQKYVETRGFSVVREFVGHGIGRSLHEEPQIPNFGLPGKGVKLKPGMVFAIEPMINEKSHEVEILNDGWTVVTKDGGYSAHFEHTVAITENGPDILTQII</sequence>
<dbReference type="InterPro" id="IPR001714">
    <property type="entry name" value="Pept_M24_MAP"/>
</dbReference>
<evidence type="ECO:0000256" key="4">
    <source>
        <dbReference type="ARBA" id="ARBA00022723"/>
    </source>
</evidence>
<dbReference type="Proteomes" id="UP000784128">
    <property type="component" value="Unassembled WGS sequence"/>
</dbReference>
<dbReference type="HAMAP" id="MF_01974">
    <property type="entry name" value="MetAP_1"/>
    <property type="match status" value="1"/>
</dbReference>
<organism evidence="9 10">
    <name type="scientific">Pelotalea chapellei</name>
    <dbReference type="NCBI Taxonomy" id="44671"/>
    <lineage>
        <taxon>Bacteria</taxon>
        <taxon>Pseudomonadati</taxon>
        <taxon>Thermodesulfobacteriota</taxon>
        <taxon>Desulfuromonadia</taxon>
        <taxon>Geobacterales</taxon>
        <taxon>Geobacteraceae</taxon>
        <taxon>Pelotalea</taxon>
    </lineage>
</organism>
<keyword evidence="5 6" id="KW-0378">Hydrolase</keyword>
<dbReference type="RefSeq" id="WP_214301345.1">
    <property type="nucleotide sequence ID" value="NZ_JAHDYS010000020.1"/>
</dbReference>
<accession>A0ABS5UCD8</accession>
<feature type="binding site" evidence="6">
    <location>
        <position position="94"/>
    </location>
    <ligand>
        <name>a divalent metal cation</name>
        <dbReference type="ChEBI" id="CHEBI:60240"/>
        <label>1</label>
    </ligand>
</feature>
<dbReference type="PRINTS" id="PR00599">
    <property type="entry name" value="MAPEPTIDASE"/>
</dbReference>
<feature type="binding site" evidence="6">
    <location>
        <position position="232"/>
    </location>
    <ligand>
        <name>a divalent metal cation</name>
        <dbReference type="ChEBI" id="CHEBI:60240"/>
        <label>1</label>
    </ligand>
</feature>
<dbReference type="EMBL" id="JAHDYS010000020">
    <property type="protein sequence ID" value="MBT1073368.1"/>
    <property type="molecule type" value="Genomic_DNA"/>
</dbReference>
<evidence type="ECO:0000313" key="10">
    <source>
        <dbReference type="Proteomes" id="UP000784128"/>
    </source>
</evidence>
<dbReference type="Gene3D" id="3.90.230.10">
    <property type="entry name" value="Creatinase/methionine aminopeptidase superfamily"/>
    <property type="match status" value="1"/>
</dbReference>
<dbReference type="InterPro" id="IPR002467">
    <property type="entry name" value="Pept_M24A_MAP1"/>
</dbReference>
<dbReference type="PROSITE" id="PS00680">
    <property type="entry name" value="MAP_1"/>
    <property type="match status" value="1"/>
</dbReference>
<gene>
    <name evidence="6 9" type="primary">map</name>
    <name evidence="9" type="ORF">KJB30_16370</name>
</gene>
<comment type="catalytic activity">
    <reaction evidence="6 7">
        <text>Release of N-terminal amino acids, preferentially methionine, from peptides and arylamides.</text>
        <dbReference type="EC" id="3.4.11.18"/>
    </reaction>
</comment>
<evidence type="ECO:0000256" key="3">
    <source>
        <dbReference type="ARBA" id="ARBA00022670"/>
    </source>
</evidence>
<evidence type="ECO:0000256" key="1">
    <source>
        <dbReference type="ARBA" id="ARBA00002521"/>
    </source>
</evidence>
<dbReference type="GO" id="GO:0004239">
    <property type="term" value="F:initiator methionyl aminopeptidase activity"/>
    <property type="evidence" value="ECO:0007669"/>
    <property type="project" value="UniProtKB-EC"/>
</dbReference>
<feature type="binding site" evidence="6">
    <location>
        <position position="105"/>
    </location>
    <ligand>
        <name>a divalent metal cation</name>
        <dbReference type="ChEBI" id="CHEBI:60240"/>
        <label>2</label>
        <note>catalytic</note>
    </ligand>
</feature>
<dbReference type="CDD" id="cd01086">
    <property type="entry name" value="MetAP1"/>
    <property type="match status" value="1"/>
</dbReference>
<evidence type="ECO:0000256" key="5">
    <source>
        <dbReference type="ARBA" id="ARBA00022801"/>
    </source>
</evidence>
<dbReference type="PANTHER" id="PTHR43330">
    <property type="entry name" value="METHIONINE AMINOPEPTIDASE"/>
    <property type="match status" value="1"/>
</dbReference>
<evidence type="ECO:0000256" key="7">
    <source>
        <dbReference type="RuleBase" id="RU003653"/>
    </source>
</evidence>
<comment type="caution">
    <text evidence="9">The sequence shown here is derived from an EMBL/GenBank/DDBJ whole genome shotgun (WGS) entry which is preliminary data.</text>
</comment>
<feature type="binding site" evidence="6">
    <location>
        <position position="232"/>
    </location>
    <ligand>
        <name>a divalent metal cation</name>
        <dbReference type="ChEBI" id="CHEBI:60240"/>
        <label>2</label>
        <note>catalytic</note>
    </ligand>
</feature>
<keyword evidence="2 6" id="KW-0031">Aminopeptidase</keyword>
<comment type="cofactor">
    <cofactor evidence="6">
        <name>Co(2+)</name>
        <dbReference type="ChEBI" id="CHEBI:48828"/>
    </cofactor>
    <cofactor evidence="6">
        <name>Zn(2+)</name>
        <dbReference type="ChEBI" id="CHEBI:29105"/>
    </cofactor>
    <cofactor evidence="6">
        <name>Mn(2+)</name>
        <dbReference type="ChEBI" id="CHEBI:29035"/>
    </cofactor>
    <cofactor evidence="6">
        <name>Fe(2+)</name>
        <dbReference type="ChEBI" id="CHEBI:29033"/>
    </cofactor>
    <text evidence="6">Binds 2 divalent metal cations per subunit. Has a high-affinity and a low affinity metal-binding site. The true nature of the physiological cofactor is under debate. The enzyme is active with cobalt, zinc, manganese or divalent iron ions. Most likely, methionine aminopeptidases function as mononuclear Fe(2+)-metalloproteases under physiological conditions, and the catalytically relevant metal-binding site has been assigned to the histidine-containing high-affinity site.</text>
</comment>
<feature type="binding site" evidence="6">
    <location>
        <position position="175"/>
    </location>
    <ligand>
        <name>substrate</name>
    </ligand>
</feature>